<feature type="region of interest" description="Disordered" evidence="1">
    <location>
        <begin position="92"/>
        <end position="167"/>
    </location>
</feature>
<name>A0A1Q9F4L9_SYMMI</name>
<sequence>MAEVDIPADLESYPSIQLQLRPSQLAADAPGERLAKVRNWAMSLTLPQMAQGDPAAMQLPTLRSLAETSVFVPEPLATAVAHGGSSARAWASRAAADEGLPASPIKASFSDVELREPPGFGEKPRSRTRKGVELPVGWTECHSPSRGRAGQGRAGAKVRPQDMLSRD</sequence>
<accession>A0A1Q9F4L9</accession>
<dbReference type="AlphaFoldDB" id="A0A1Q9F4L9"/>
<organism evidence="2 3">
    <name type="scientific">Symbiodinium microadriaticum</name>
    <name type="common">Dinoflagellate</name>
    <name type="synonym">Zooxanthella microadriatica</name>
    <dbReference type="NCBI Taxonomy" id="2951"/>
    <lineage>
        <taxon>Eukaryota</taxon>
        <taxon>Sar</taxon>
        <taxon>Alveolata</taxon>
        <taxon>Dinophyceae</taxon>
        <taxon>Suessiales</taxon>
        <taxon>Symbiodiniaceae</taxon>
        <taxon>Symbiodinium</taxon>
    </lineage>
</organism>
<proteinExistence type="predicted"/>
<evidence type="ECO:0000313" key="2">
    <source>
        <dbReference type="EMBL" id="OLQ14597.1"/>
    </source>
</evidence>
<reference evidence="2 3" key="1">
    <citation type="submission" date="2016-02" db="EMBL/GenBank/DDBJ databases">
        <title>Genome analysis of coral dinoflagellate symbionts highlights evolutionary adaptations to a symbiotic lifestyle.</title>
        <authorList>
            <person name="Aranda M."/>
            <person name="Li Y."/>
            <person name="Liew Y.J."/>
            <person name="Baumgarten S."/>
            <person name="Simakov O."/>
            <person name="Wilson M."/>
            <person name="Piel J."/>
            <person name="Ashoor H."/>
            <person name="Bougouffa S."/>
            <person name="Bajic V.B."/>
            <person name="Ryu T."/>
            <person name="Ravasi T."/>
            <person name="Bayer T."/>
            <person name="Micklem G."/>
            <person name="Kim H."/>
            <person name="Bhak J."/>
            <person name="Lajeunesse T.C."/>
            <person name="Voolstra C.R."/>
        </authorList>
    </citation>
    <scope>NUCLEOTIDE SEQUENCE [LARGE SCALE GENOMIC DNA]</scope>
    <source>
        <strain evidence="2 3">CCMP2467</strain>
    </source>
</reference>
<gene>
    <name evidence="2" type="ORF">AK812_SmicGene1248</name>
</gene>
<protein>
    <submittedName>
        <fullName evidence="2">Uncharacterized protein</fullName>
    </submittedName>
</protein>
<dbReference type="Proteomes" id="UP000186817">
    <property type="component" value="Unassembled WGS sequence"/>
</dbReference>
<evidence type="ECO:0000256" key="1">
    <source>
        <dbReference type="SAM" id="MobiDB-lite"/>
    </source>
</evidence>
<keyword evidence="3" id="KW-1185">Reference proteome</keyword>
<dbReference type="OrthoDB" id="10560020at2759"/>
<dbReference type="EMBL" id="LSRX01000013">
    <property type="protein sequence ID" value="OLQ14597.1"/>
    <property type="molecule type" value="Genomic_DNA"/>
</dbReference>
<comment type="caution">
    <text evidence="2">The sequence shown here is derived from an EMBL/GenBank/DDBJ whole genome shotgun (WGS) entry which is preliminary data.</text>
</comment>
<evidence type="ECO:0000313" key="3">
    <source>
        <dbReference type="Proteomes" id="UP000186817"/>
    </source>
</evidence>